<dbReference type="InterPro" id="IPR012033">
    <property type="entry name" value="UCP006600"/>
</dbReference>
<dbReference type="RefSeq" id="WP_011695439.1">
    <property type="nucleotide sequence ID" value="NC_008553.1"/>
</dbReference>
<dbReference type="Gene3D" id="3.40.50.10160">
    <property type="entry name" value="MTH777-like"/>
    <property type="match status" value="1"/>
</dbReference>
<gene>
    <name evidence="1" type="ordered locus">Mthe_0243</name>
</gene>
<dbReference type="STRING" id="349307.Mthe_0243"/>
<evidence type="ECO:0000313" key="2">
    <source>
        <dbReference type="Proteomes" id="UP000000674"/>
    </source>
</evidence>
<sequence>MSNPDALLLMGCPEVPVQMSLVLYLSGALRDKGLKVFIAGNPAALNLARVADRKRCYLGRLIELERTIADIVEGRRSFGICFAFAHNDAGITYAATVRALLPEARFFVIIFGRNAEELAGTVDFDAEKIAERAVHNPLGLKKKIDEVLTWAV</sequence>
<dbReference type="InterPro" id="IPR036608">
    <property type="entry name" value="MTH777-like_sf"/>
</dbReference>
<keyword evidence="2" id="KW-1185">Reference proteome</keyword>
<dbReference type="GeneID" id="4462066"/>
<dbReference type="OrthoDB" id="144859at2157"/>
<organism evidence="1 2">
    <name type="scientific">Methanothrix thermoacetophila (strain DSM 6194 / JCM 14653 / NBRC 101360 / PT)</name>
    <name type="common">Methanosaeta thermophila</name>
    <dbReference type="NCBI Taxonomy" id="349307"/>
    <lineage>
        <taxon>Archaea</taxon>
        <taxon>Methanobacteriati</taxon>
        <taxon>Methanobacteriota</taxon>
        <taxon>Stenosarchaea group</taxon>
        <taxon>Methanomicrobia</taxon>
        <taxon>Methanotrichales</taxon>
        <taxon>Methanotrichaceae</taxon>
        <taxon>Methanothrix</taxon>
    </lineage>
</organism>
<name>A0B5R6_METTP</name>
<dbReference type="KEGG" id="mtp:Mthe_0243"/>
<dbReference type="SUPFAM" id="SSF75181">
    <property type="entry name" value="Hypothetical protein MTH777 (MT0777)"/>
    <property type="match status" value="1"/>
</dbReference>
<proteinExistence type="predicted"/>
<dbReference type="EMBL" id="CP000477">
    <property type="protein sequence ID" value="ABK14040.1"/>
    <property type="molecule type" value="Genomic_DNA"/>
</dbReference>
<dbReference type="Proteomes" id="UP000000674">
    <property type="component" value="Chromosome"/>
</dbReference>
<accession>A0B5R6</accession>
<dbReference type="HOGENOM" id="CLU_142041_0_0_2"/>
<dbReference type="AlphaFoldDB" id="A0B5R6"/>
<dbReference type="PIRSF" id="PIRSF006600">
    <property type="entry name" value="UCP006600"/>
    <property type="match status" value="1"/>
</dbReference>
<protein>
    <recommendedName>
        <fullName evidence="3">DUF1890 domain-containing protein</fullName>
    </recommendedName>
</protein>
<evidence type="ECO:0008006" key="3">
    <source>
        <dbReference type="Google" id="ProtNLM"/>
    </source>
</evidence>
<dbReference type="Pfam" id="PF09001">
    <property type="entry name" value="DUF1890"/>
    <property type="match status" value="1"/>
</dbReference>
<reference evidence="1 2" key="1">
    <citation type="submission" date="2006-10" db="EMBL/GenBank/DDBJ databases">
        <title>Complete sequence of Methanosaeta thermophila PT.</title>
        <authorList>
            <consortium name="US DOE Joint Genome Institute"/>
            <person name="Copeland A."/>
            <person name="Lucas S."/>
            <person name="Lapidus A."/>
            <person name="Barry K."/>
            <person name="Detter J.C."/>
            <person name="Glavina del Rio T."/>
            <person name="Hammon N."/>
            <person name="Israni S."/>
            <person name="Pitluck S."/>
            <person name="Chain P."/>
            <person name="Malfatti S."/>
            <person name="Shin M."/>
            <person name="Vergez L."/>
            <person name="Schmutz J."/>
            <person name="Larimer F."/>
            <person name="Land M."/>
            <person name="Hauser L."/>
            <person name="Kyrpides N."/>
            <person name="Kim E."/>
            <person name="Smith K.S."/>
            <person name="Ingram-Smith C."/>
            <person name="Richardson P."/>
        </authorList>
    </citation>
    <scope>NUCLEOTIDE SEQUENCE [LARGE SCALE GENOMIC DNA]</scope>
    <source>
        <strain evidence="2">DSM 6194 / JCM 14653 / NBRC 101360 / PT</strain>
    </source>
</reference>
<evidence type="ECO:0000313" key="1">
    <source>
        <dbReference type="EMBL" id="ABK14040.1"/>
    </source>
</evidence>